<dbReference type="PANTHER" id="PTHR18964">
    <property type="entry name" value="ROK (REPRESSOR, ORF, KINASE) FAMILY"/>
    <property type="match status" value="1"/>
</dbReference>
<dbReference type="SUPFAM" id="SSF53067">
    <property type="entry name" value="Actin-like ATPase domain"/>
    <property type="match status" value="1"/>
</dbReference>
<dbReference type="Gene3D" id="3.30.420.40">
    <property type="match status" value="2"/>
</dbReference>
<keyword evidence="3" id="KW-1185">Reference proteome</keyword>
<name>A0ABW2FIW6_9BACL</name>
<reference evidence="3" key="1">
    <citation type="journal article" date="2019" name="Int. J. Syst. Evol. Microbiol.">
        <title>The Global Catalogue of Microorganisms (GCM) 10K type strain sequencing project: providing services to taxonomists for standard genome sequencing and annotation.</title>
        <authorList>
            <consortium name="The Broad Institute Genomics Platform"/>
            <consortium name="The Broad Institute Genome Sequencing Center for Infectious Disease"/>
            <person name="Wu L."/>
            <person name="Ma J."/>
        </authorList>
    </citation>
    <scope>NUCLEOTIDE SEQUENCE [LARGE SCALE GENOMIC DNA]</scope>
    <source>
        <strain evidence="3">KCTC 12907</strain>
    </source>
</reference>
<dbReference type="InterPro" id="IPR000600">
    <property type="entry name" value="ROK"/>
</dbReference>
<evidence type="ECO:0000313" key="3">
    <source>
        <dbReference type="Proteomes" id="UP001596378"/>
    </source>
</evidence>
<dbReference type="Pfam" id="PF00480">
    <property type="entry name" value="ROK"/>
    <property type="match status" value="1"/>
</dbReference>
<evidence type="ECO:0000256" key="1">
    <source>
        <dbReference type="ARBA" id="ARBA00006479"/>
    </source>
</evidence>
<organism evidence="2 3">
    <name type="scientific">Cohnella cellulosilytica</name>
    <dbReference type="NCBI Taxonomy" id="986710"/>
    <lineage>
        <taxon>Bacteria</taxon>
        <taxon>Bacillati</taxon>
        <taxon>Bacillota</taxon>
        <taxon>Bacilli</taxon>
        <taxon>Bacillales</taxon>
        <taxon>Paenibacillaceae</taxon>
        <taxon>Cohnella</taxon>
    </lineage>
</organism>
<dbReference type="PANTHER" id="PTHR18964:SF149">
    <property type="entry name" value="BIFUNCTIONAL UDP-N-ACETYLGLUCOSAMINE 2-EPIMERASE_N-ACETYLMANNOSAMINE KINASE"/>
    <property type="match status" value="1"/>
</dbReference>
<evidence type="ECO:0000313" key="2">
    <source>
        <dbReference type="EMBL" id="MFC7151467.1"/>
    </source>
</evidence>
<accession>A0ABW2FIW6</accession>
<sequence>MLTVIAIVLDFGGTNIKLGIAREGRMLAGSRLAAYSGSGLLPRLNAAREAVLDLLARTSLTTADCGGVAIALPGIVDPVRRTLLSINEKYADATGFAFEQWARESFGLRLEMENDARAALLGETAYGIARGETNAVLMTFGTGIGTAALMNGRIVRGRHYQAGILGGHMATDAYGEICTCGNVGCLEAQASHWSLPAWLVKQDGYRDSALAGVSDIGYRSVVEASAANDPFAVRAMRHLLVHWSAGIVNLIHAYDPDLVVLSGGLMKSRELVVPELSRLVRERAWTPWGDIRIAASRDPDSSVLLGLSHLLERSDGHDAI</sequence>
<dbReference type="Proteomes" id="UP001596378">
    <property type="component" value="Unassembled WGS sequence"/>
</dbReference>
<dbReference type="InterPro" id="IPR043129">
    <property type="entry name" value="ATPase_NBD"/>
</dbReference>
<comment type="caution">
    <text evidence="2">The sequence shown here is derived from an EMBL/GenBank/DDBJ whole genome shotgun (WGS) entry which is preliminary data.</text>
</comment>
<dbReference type="EMBL" id="JBHTAI010000016">
    <property type="protein sequence ID" value="MFC7151467.1"/>
    <property type="molecule type" value="Genomic_DNA"/>
</dbReference>
<gene>
    <name evidence="2" type="ORF">ACFQMJ_23255</name>
</gene>
<comment type="similarity">
    <text evidence="1">Belongs to the ROK (NagC/XylR) family.</text>
</comment>
<protein>
    <submittedName>
        <fullName evidence="2">ROK family protein</fullName>
    </submittedName>
</protein>
<proteinExistence type="inferred from homology"/>